<dbReference type="PROSITE" id="PS00463">
    <property type="entry name" value="ZN2_CY6_FUNGAL_1"/>
    <property type="match status" value="1"/>
</dbReference>
<dbReference type="Gene3D" id="4.10.240.10">
    <property type="entry name" value="Zn(2)-C6 fungal-type DNA-binding domain"/>
    <property type="match status" value="1"/>
</dbReference>
<dbReference type="PANTHER" id="PTHR46910">
    <property type="entry name" value="TRANSCRIPTION FACTOR PDR1"/>
    <property type="match status" value="1"/>
</dbReference>
<feature type="compositionally biased region" description="Polar residues" evidence="2">
    <location>
        <begin position="217"/>
        <end position="232"/>
    </location>
</feature>
<dbReference type="CDD" id="cd12148">
    <property type="entry name" value="fungal_TF_MHR"/>
    <property type="match status" value="1"/>
</dbReference>
<evidence type="ECO:0000256" key="1">
    <source>
        <dbReference type="ARBA" id="ARBA00023242"/>
    </source>
</evidence>
<accession>A0A7C8ME67</accession>
<dbReference type="SUPFAM" id="SSF57701">
    <property type="entry name" value="Zn2/Cys6 DNA-binding domain"/>
    <property type="match status" value="1"/>
</dbReference>
<feature type="region of interest" description="Disordered" evidence="2">
    <location>
        <begin position="684"/>
        <end position="703"/>
    </location>
</feature>
<evidence type="ECO:0000259" key="3">
    <source>
        <dbReference type="PROSITE" id="PS50048"/>
    </source>
</evidence>
<evidence type="ECO:0000313" key="4">
    <source>
        <dbReference type="EMBL" id="KAF2874455.1"/>
    </source>
</evidence>
<dbReference type="InterPro" id="IPR050987">
    <property type="entry name" value="AtrR-like"/>
</dbReference>
<dbReference type="InterPro" id="IPR001138">
    <property type="entry name" value="Zn2Cys6_DnaBD"/>
</dbReference>
<dbReference type="Proteomes" id="UP000481861">
    <property type="component" value="Unassembled WGS sequence"/>
</dbReference>
<dbReference type="AlphaFoldDB" id="A0A7C8ME67"/>
<dbReference type="CDD" id="cd00067">
    <property type="entry name" value="GAL4"/>
    <property type="match status" value="1"/>
</dbReference>
<feature type="compositionally biased region" description="Low complexity" evidence="2">
    <location>
        <begin position="728"/>
        <end position="754"/>
    </location>
</feature>
<feature type="compositionally biased region" description="Polar residues" evidence="2">
    <location>
        <begin position="23"/>
        <end position="37"/>
    </location>
</feature>
<dbReference type="SMART" id="SM00066">
    <property type="entry name" value="GAL4"/>
    <property type="match status" value="1"/>
</dbReference>
<reference evidence="4 5" key="1">
    <citation type="submission" date="2020-01" db="EMBL/GenBank/DDBJ databases">
        <authorList>
            <consortium name="DOE Joint Genome Institute"/>
            <person name="Haridas S."/>
            <person name="Albert R."/>
            <person name="Binder M."/>
            <person name="Bloem J."/>
            <person name="Labutti K."/>
            <person name="Salamov A."/>
            <person name="Andreopoulos B."/>
            <person name="Baker S.E."/>
            <person name="Barry K."/>
            <person name="Bills G."/>
            <person name="Bluhm B.H."/>
            <person name="Cannon C."/>
            <person name="Castanera R."/>
            <person name="Culley D.E."/>
            <person name="Daum C."/>
            <person name="Ezra D."/>
            <person name="Gonzalez J.B."/>
            <person name="Henrissat B."/>
            <person name="Kuo A."/>
            <person name="Liang C."/>
            <person name="Lipzen A."/>
            <person name="Lutzoni F."/>
            <person name="Magnuson J."/>
            <person name="Mondo S."/>
            <person name="Nolan M."/>
            <person name="Ohm R."/>
            <person name="Pangilinan J."/>
            <person name="Park H.-J.H."/>
            <person name="Ramirez L."/>
            <person name="Alfaro M."/>
            <person name="Sun H."/>
            <person name="Tritt A."/>
            <person name="Yoshinaga Y."/>
            <person name="Zwiers L.-H.L."/>
            <person name="Turgeon B.G."/>
            <person name="Goodwin S.B."/>
            <person name="Spatafora J.W."/>
            <person name="Crous P.W."/>
            <person name="Grigoriev I.V."/>
        </authorList>
    </citation>
    <scope>NUCLEOTIDE SEQUENCE [LARGE SCALE GENOMIC DNA]</scope>
    <source>
        <strain evidence="4 5">CBS 611.86</strain>
    </source>
</reference>
<name>A0A7C8ME67_9PLEO</name>
<feature type="domain" description="Zn(2)-C6 fungal-type" evidence="3">
    <location>
        <begin position="120"/>
        <end position="154"/>
    </location>
</feature>
<feature type="region of interest" description="Disordered" evidence="2">
    <location>
        <begin position="728"/>
        <end position="762"/>
    </location>
</feature>
<proteinExistence type="predicted"/>
<feature type="region of interest" description="Disordered" evidence="2">
    <location>
        <begin position="201"/>
        <end position="233"/>
    </location>
</feature>
<gene>
    <name evidence="4" type="ORF">BDV95DRAFT_627127</name>
</gene>
<keyword evidence="5" id="KW-1185">Reference proteome</keyword>
<feature type="region of interest" description="Disordered" evidence="2">
    <location>
        <begin position="1"/>
        <end position="40"/>
    </location>
</feature>
<dbReference type="EMBL" id="JAADJZ010000006">
    <property type="protein sequence ID" value="KAF2874455.1"/>
    <property type="molecule type" value="Genomic_DNA"/>
</dbReference>
<protein>
    <recommendedName>
        <fullName evidence="3">Zn(2)-C6 fungal-type domain-containing protein</fullName>
    </recommendedName>
</protein>
<evidence type="ECO:0000256" key="2">
    <source>
        <dbReference type="SAM" id="MobiDB-lite"/>
    </source>
</evidence>
<evidence type="ECO:0000313" key="5">
    <source>
        <dbReference type="Proteomes" id="UP000481861"/>
    </source>
</evidence>
<dbReference type="Pfam" id="PF00172">
    <property type="entry name" value="Zn_clus"/>
    <property type="match status" value="1"/>
</dbReference>
<organism evidence="4 5">
    <name type="scientific">Massariosphaeria phaeospora</name>
    <dbReference type="NCBI Taxonomy" id="100035"/>
    <lineage>
        <taxon>Eukaryota</taxon>
        <taxon>Fungi</taxon>
        <taxon>Dikarya</taxon>
        <taxon>Ascomycota</taxon>
        <taxon>Pezizomycotina</taxon>
        <taxon>Dothideomycetes</taxon>
        <taxon>Pleosporomycetidae</taxon>
        <taxon>Pleosporales</taxon>
        <taxon>Pleosporales incertae sedis</taxon>
        <taxon>Massariosphaeria</taxon>
    </lineage>
</organism>
<dbReference type="OrthoDB" id="5426978at2759"/>
<dbReference type="PANTHER" id="PTHR46910:SF40">
    <property type="entry name" value="ZN(II)2CYS6 TRANSCRIPTION FACTOR (EUROFUNG)"/>
    <property type="match status" value="1"/>
</dbReference>
<dbReference type="InterPro" id="IPR036864">
    <property type="entry name" value="Zn2-C6_fun-type_DNA-bd_sf"/>
</dbReference>
<dbReference type="GO" id="GO:0008270">
    <property type="term" value="F:zinc ion binding"/>
    <property type="evidence" value="ECO:0007669"/>
    <property type="project" value="InterPro"/>
</dbReference>
<keyword evidence="1" id="KW-0539">Nucleus</keyword>
<comment type="caution">
    <text evidence="4">The sequence shown here is derived from an EMBL/GenBank/DDBJ whole genome shotgun (WGS) entry which is preliminary data.</text>
</comment>
<sequence length="762" mass="81704">MASNGPYADADPAIPQLGGASNLYANQNGTPPAQQQQHDSDIQLHEGLQQIQRNNEMMQAGGPPAHQMNALSAAHHQFQTPPRPTHSPQQMAQTVMSLGDEHMGYDHDGSSRKRSKVSRACDECRRKKIRCDATNENGPEACSSCKRTGARCQFSRQPMKRGPSKGYIKELADRLNSLENQIQQPHSSSQGYDFAAVEQSLADAQSPQYPRKRTHSMSEGFQDSYSRPNWSGQDRGIDYDIESQILSRLTSEDHPSNGTGANLARRASFGETALAGSLITSSNEGTIKAYYSIIHPTLPILPHDSSSLSRLTFCPAKLREAFFLSLECSIRSSASKALPATEISLNQLIHQCSEAVDAAKHILSDADSSREFYNTLVYCQSLALLALASDRPGPGTVGNTAELLGRLAGCITDLSINDAKVLKGLREHSQETFDAARRLFWVSLIMDRLHASSRSKDISLPLQAGFVSRDDLNALGEDGYHLARVADVIGQVAYITRASNIPNIDPSSPFAFAALSATTPSSVYLNGQLSRLRESLEIANLPANSPPQLTFQYLRLLVSRQAPHTASTEMFSLTKEFLGGLMDGSAAPVHHIFASLVATSLTELSDRVETQVEAHAAIKEMSDALANGQIIQRSLDGLGWDVAIRDLLNQKKPPTPQKPAPEPPSAAVQPNMVGLQHLAAAAVGERGGTDARPASSGGGNNGVTATAQIQKVEHDITAAVAAANEAAKAQATAAAAQQQMQGTTSNSNSNGGSNYDSSALLT</sequence>
<dbReference type="PROSITE" id="PS50048">
    <property type="entry name" value="ZN2_CY6_FUNGAL_2"/>
    <property type="match status" value="1"/>
</dbReference>
<dbReference type="GO" id="GO:0000981">
    <property type="term" value="F:DNA-binding transcription factor activity, RNA polymerase II-specific"/>
    <property type="evidence" value="ECO:0007669"/>
    <property type="project" value="InterPro"/>
</dbReference>